<keyword evidence="3" id="KW-1185">Reference proteome</keyword>
<proteinExistence type="predicted"/>
<dbReference type="Proteomes" id="UP000316208">
    <property type="component" value="Unassembled WGS sequence"/>
</dbReference>
<reference evidence="2 3" key="1">
    <citation type="submission" date="2018-03" db="EMBL/GenBank/DDBJ databases">
        <title>Aerobic endospore-forming bacteria genome sequencing and assembly.</title>
        <authorList>
            <person name="Cavalcante D.A."/>
            <person name="Driks A."/>
            <person name="Putonti C."/>
            <person name="De-Souza M.T."/>
        </authorList>
    </citation>
    <scope>NUCLEOTIDE SEQUENCE [LARGE SCALE GENOMIC DNA]</scope>
    <source>
        <strain evidence="2 3">SDF0028</strain>
    </source>
</reference>
<dbReference type="NCBIfam" id="TIGR01444">
    <property type="entry name" value="fkbM_fam"/>
    <property type="match status" value="1"/>
</dbReference>
<dbReference type="InterPro" id="IPR006342">
    <property type="entry name" value="FkbM_mtfrase"/>
</dbReference>
<protein>
    <submittedName>
        <fullName evidence="2">FkbM family methyltransferase</fullName>
    </submittedName>
</protein>
<evidence type="ECO:0000313" key="3">
    <source>
        <dbReference type="Proteomes" id="UP000316208"/>
    </source>
</evidence>
<sequence length="231" mass="26148">MNTADYNSVYSMLADEQSRHVFYERINYCITGNREHLIPLKSEAPQYFESDIIVLSKEEIFVDGGAFTGDTLEIFLEQTGGKYKKVYAFEPEVLKHKPFLDKYGQSANIELIPCGLWSQKDQLPFSAQGSVSSGLSANGNIEIPVISIDEVLQGEPVTFIKMDIEGAELEALKGAERTIREYKPKLAICVNHKPLDIVQIPMYLKQLVPEYKLFMRHYSDGFCETVCYAVP</sequence>
<dbReference type="SUPFAM" id="SSF53335">
    <property type="entry name" value="S-adenosyl-L-methionine-dependent methyltransferases"/>
    <property type="match status" value="1"/>
</dbReference>
<keyword evidence="2" id="KW-0808">Transferase</keyword>
<comment type="caution">
    <text evidence="2">The sequence shown here is derived from an EMBL/GenBank/DDBJ whole genome shotgun (WGS) entry which is preliminary data.</text>
</comment>
<dbReference type="RefSeq" id="WP_142542414.1">
    <property type="nucleotide sequence ID" value="NZ_SADY01000001.1"/>
</dbReference>
<dbReference type="InterPro" id="IPR052514">
    <property type="entry name" value="SAM-dependent_MTase"/>
</dbReference>
<dbReference type="PANTHER" id="PTHR34203:SF15">
    <property type="entry name" value="SLL1173 PROTEIN"/>
    <property type="match status" value="1"/>
</dbReference>
<dbReference type="InterPro" id="IPR029063">
    <property type="entry name" value="SAM-dependent_MTases_sf"/>
</dbReference>
<dbReference type="Pfam" id="PF05050">
    <property type="entry name" value="Methyltransf_21"/>
    <property type="match status" value="1"/>
</dbReference>
<dbReference type="GO" id="GO:0032259">
    <property type="term" value="P:methylation"/>
    <property type="evidence" value="ECO:0007669"/>
    <property type="project" value="UniProtKB-KW"/>
</dbReference>
<gene>
    <name evidence="2" type="ORF">C7Y44_01605</name>
</gene>
<dbReference type="EMBL" id="SADY01000001">
    <property type="protein sequence ID" value="TQR46404.1"/>
    <property type="molecule type" value="Genomic_DNA"/>
</dbReference>
<name>A0ABY3AVV3_PAEPP</name>
<dbReference type="PANTHER" id="PTHR34203">
    <property type="entry name" value="METHYLTRANSFERASE, FKBM FAMILY PROTEIN"/>
    <property type="match status" value="1"/>
</dbReference>
<dbReference type="Gene3D" id="3.40.50.150">
    <property type="entry name" value="Vaccinia Virus protein VP39"/>
    <property type="match status" value="1"/>
</dbReference>
<organism evidence="2 3">
    <name type="scientific">Paenibacillus popilliae</name>
    <name type="common">Bacillus popilliae</name>
    <dbReference type="NCBI Taxonomy" id="78057"/>
    <lineage>
        <taxon>Bacteria</taxon>
        <taxon>Bacillati</taxon>
        <taxon>Bacillota</taxon>
        <taxon>Bacilli</taxon>
        <taxon>Bacillales</taxon>
        <taxon>Paenibacillaceae</taxon>
        <taxon>Paenibacillus</taxon>
    </lineage>
</organism>
<keyword evidence="2" id="KW-0489">Methyltransferase</keyword>
<accession>A0ABY3AVV3</accession>
<dbReference type="GO" id="GO:0008168">
    <property type="term" value="F:methyltransferase activity"/>
    <property type="evidence" value="ECO:0007669"/>
    <property type="project" value="UniProtKB-KW"/>
</dbReference>
<evidence type="ECO:0000313" key="2">
    <source>
        <dbReference type="EMBL" id="TQR46404.1"/>
    </source>
</evidence>
<evidence type="ECO:0000259" key="1">
    <source>
        <dbReference type="Pfam" id="PF05050"/>
    </source>
</evidence>
<feature type="domain" description="Methyltransferase FkbM" evidence="1">
    <location>
        <begin position="64"/>
        <end position="205"/>
    </location>
</feature>